<comment type="caution">
    <text evidence="2">The sequence shown here is derived from an EMBL/GenBank/DDBJ whole genome shotgun (WGS) entry which is preliminary data.</text>
</comment>
<feature type="chain" id="PRO_5006444067" evidence="1">
    <location>
        <begin position="27"/>
        <end position="84"/>
    </location>
</feature>
<dbReference type="RefSeq" id="WP_057861109.1">
    <property type="nucleotide sequence ID" value="NZ_LLYB01000096.1"/>
</dbReference>
<evidence type="ECO:0000313" key="2">
    <source>
        <dbReference type="EMBL" id="KRR19369.1"/>
    </source>
</evidence>
<proteinExistence type="predicted"/>
<sequence length="84" mass="9040">MRRIFALGAVAAIGFTALAASSPAEASYHLIRWQDTGFCQMWDQSIPTAPYPGNYTVIVGSDVPTFSHALAFKDGLLRNGTCAF</sequence>
<feature type="signal peptide" evidence="1">
    <location>
        <begin position="1"/>
        <end position="26"/>
    </location>
</feature>
<keyword evidence="1" id="KW-0732">Signal</keyword>
<reference evidence="2 3" key="1">
    <citation type="submission" date="2014-03" db="EMBL/GenBank/DDBJ databases">
        <title>Bradyrhizobium valentinum sp. nov., isolated from effective nodules of Lupinus mariae-josephae, a lupine endemic of basic-lime soils in Eastern Spain.</title>
        <authorList>
            <person name="Duran D."/>
            <person name="Rey L."/>
            <person name="Navarro A."/>
            <person name="Busquets A."/>
            <person name="Imperial J."/>
            <person name="Ruiz-Argueso T."/>
        </authorList>
    </citation>
    <scope>NUCLEOTIDE SEQUENCE [LARGE SCALE GENOMIC DNA]</scope>
    <source>
        <strain evidence="2 3">CCBAU 23086</strain>
    </source>
</reference>
<dbReference type="OrthoDB" id="8242834at2"/>
<name>A0A0R3MGM6_9BRAD</name>
<protein>
    <submittedName>
        <fullName evidence="2">Uncharacterized protein</fullName>
    </submittedName>
</protein>
<accession>A0A0R3MGM6</accession>
<dbReference type="Proteomes" id="UP000051660">
    <property type="component" value="Unassembled WGS sequence"/>
</dbReference>
<gene>
    <name evidence="2" type="ORF">CQ14_38155</name>
</gene>
<dbReference type="EMBL" id="LLYB01000096">
    <property type="protein sequence ID" value="KRR19369.1"/>
    <property type="molecule type" value="Genomic_DNA"/>
</dbReference>
<dbReference type="AlphaFoldDB" id="A0A0R3MGM6"/>
<evidence type="ECO:0000256" key="1">
    <source>
        <dbReference type="SAM" id="SignalP"/>
    </source>
</evidence>
<organism evidence="2 3">
    <name type="scientific">Bradyrhizobium lablabi</name>
    <dbReference type="NCBI Taxonomy" id="722472"/>
    <lineage>
        <taxon>Bacteria</taxon>
        <taxon>Pseudomonadati</taxon>
        <taxon>Pseudomonadota</taxon>
        <taxon>Alphaproteobacteria</taxon>
        <taxon>Hyphomicrobiales</taxon>
        <taxon>Nitrobacteraceae</taxon>
        <taxon>Bradyrhizobium</taxon>
    </lineage>
</organism>
<evidence type="ECO:0000313" key="3">
    <source>
        <dbReference type="Proteomes" id="UP000051660"/>
    </source>
</evidence>